<dbReference type="InterPro" id="IPR038550">
    <property type="entry name" value="GPCR_3_9-Cys_sf"/>
</dbReference>
<dbReference type="PROSITE" id="PS50259">
    <property type="entry name" value="G_PROTEIN_RECEP_F3_4"/>
    <property type="match status" value="1"/>
</dbReference>
<gene>
    <name evidence="8" type="ORF">ACAOBT_LOCUS10280</name>
</gene>
<dbReference type="InterPro" id="IPR000337">
    <property type="entry name" value="GPCR_3"/>
</dbReference>
<name>A0A9P0P6G4_ACAOB</name>
<feature type="transmembrane region" description="Helical" evidence="6">
    <location>
        <begin position="98"/>
        <end position="123"/>
    </location>
</feature>
<feature type="transmembrane region" description="Helical" evidence="6">
    <location>
        <begin position="167"/>
        <end position="184"/>
    </location>
</feature>
<evidence type="ECO:0000256" key="1">
    <source>
        <dbReference type="ARBA" id="ARBA00004141"/>
    </source>
</evidence>
<dbReference type="InterPro" id="IPR050726">
    <property type="entry name" value="mGluR"/>
</dbReference>
<sequence length="470" mass="53190">MRTLALDQAVSRERDSKHLSNLKIVVDLVCLHTLWLLQSIQQGGKDKRCCWVCASCPDGEIFTDGACTKCPLGFAPDEWKTECFRLPIEYVRWHDTQAIVAIIFASLGFLSTLFTFVVFVKYNDTPVVKSSTRELCYIILAGMTASHGSIFVILAKPMAVTCALTRSLPGLSFAMIYAALLTKTNRIARILAGSKKRFPTRKPMFMSATAQVFITLFLISIEVFISGSMQHYQPPKEDYVYFHQKTLLQCNTTPENILIPLTFDFFLILLCTVYAVKTRNVPENFNEAKFIGFAMYTTCVIWIAFVPIYFGSDSKVITMCMCVTLSATVTWVFLFVPKLYIIIFQPEKNNRAYFTTTKIRCHIGSKVASAISDKSSTNSWRESSTSIKELDKCVKDYMPQRRTLSCQTGTELLQVILNPRALLEVCSPPHNVYHVPRIIEKNCCESDNCQLKNITIKLPDKPPSNPNCKY</sequence>
<dbReference type="GO" id="GO:0004930">
    <property type="term" value="F:G protein-coupled receptor activity"/>
    <property type="evidence" value="ECO:0007669"/>
    <property type="project" value="InterPro"/>
</dbReference>
<keyword evidence="4 6" id="KW-0472">Membrane</keyword>
<keyword evidence="5" id="KW-0325">Glycoprotein</keyword>
<evidence type="ECO:0000256" key="5">
    <source>
        <dbReference type="ARBA" id="ARBA00023180"/>
    </source>
</evidence>
<evidence type="ECO:0000256" key="4">
    <source>
        <dbReference type="ARBA" id="ARBA00023136"/>
    </source>
</evidence>
<evidence type="ECO:0000259" key="7">
    <source>
        <dbReference type="PROSITE" id="PS50259"/>
    </source>
</evidence>
<feature type="transmembrane region" description="Helical" evidence="6">
    <location>
        <begin position="288"/>
        <end position="310"/>
    </location>
</feature>
<feature type="transmembrane region" description="Helical" evidence="6">
    <location>
        <begin position="257"/>
        <end position="276"/>
    </location>
</feature>
<comment type="caution">
    <text evidence="8">The sequence shown here is derived from an EMBL/GenBank/DDBJ whole genome shotgun (WGS) entry which is preliminary data.</text>
</comment>
<evidence type="ECO:0000256" key="3">
    <source>
        <dbReference type="ARBA" id="ARBA00022989"/>
    </source>
</evidence>
<feature type="transmembrane region" description="Helical" evidence="6">
    <location>
        <begin position="316"/>
        <end position="341"/>
    </location>
</feature>
<dbReference type="PRINTS" id="PR00248">
    <property type="entry name" value="GPCRMGR"/>
</dbReference>
<dbReference type="CDD" id="cd15285">
    <property type="entry name" value="7tmC_mGluR_group1"/>
    <property type="match status" value="1"/>
</dbReference>
<dbReference type="OrthoDB" id="425344at2759"/>
<keyword evidence="3 6" id="KW-1133">Transmembrane helix</keyword>
<proteinExistence type="predicted"/>
<accession>A0A9P0P6G4</accession>
<dbReference type="InterPro" id="IPR017978">
    <property type="entry name" value="GPCR_3_C"/>
</dbReference>
<keyword evidence="2 6" id="KW-0812">Transmembrane</keyword>
<evidence type="ECO:0000313" key="9">
    <source>
        <dbReference type="Proteomes" id="UP001152888"/>
    </source>
</evidence>
<comment type="subcellular location">
    <subcellularLocation>
        <location evidence="1">Membrane</location>
        <topology evidence="1">Multi-pass membrane protein</topology>
    </subcellularLocation>
</comment>
<dbReference type="Proteomes" id="UP001152888">
    <property type="component" value="Unassembled WGS sequence"/>
</dbReference>
<dbReference type="PANTHER" id="PTHR24060">
    <property type="entry name" value="METABOTROPIC GLUTAMATE RECEPTOR"/>
    <property type="match status" value="1"/>
</dbReference>
<dbReference type="AlphaFoldDB" id="A0A9P0P6G4"/>
<dbReference type="EMBL" id="CAKOFQ010006803">
    <property type="protein sequence ID" value="CAH1972944.1"/>
    <property type="molecule type" value="Genomic_DNA"/>
</dbReference>
<keyword evidence="9" id="KW-1185">Reference proteome</keyword>
<dbReference type="Gene3D" id="2.10.50.30">
    <property type="entry name" value="GPCR, family 3, nine cysteines domain"/>
    <property type="match status" value="1"/>
</dbReference>
<feature type="domain" description="G-protein coupled receptors family 3 profile" evidence="7">
    <location>
        <begin position="97"/>
        <end position="358"/>
    </location>
</feature>
<feature type="transmembrane region" description="Helical" evidence="6">
    <location>
        <begin position="135"/>
        <end position="155"/>
    </location>
</feature>
<feature type="transmembrane region" description="Helical" evidence="6">
    <location>
        <begin position="205"/>
        <end position="225"/>
    </location>
</feature>
<evidence type="ECO:0000256" key="6">
    <source>
        <dbReference type="SAM" id="Phobius"/>
    </source>
</evidence>
<dbReference type="Pfam" id="PF00003">
    <property type="entry name" value="7tm_3"/>
    <property type="match status" value="1"/>
</dbReference>
<evidence type="ECO:0000313" key="8">
    <source>
        <dbReference type="EMBL" id="CAH1972944.1"/>
    </source>
</evidence>
<organism evidence="8 9">
    <name type="scientific">Acanthoscelides obtectus</name>
    <name type="common">Bean weevil</name>
    <name type="synonym">Bruchus obtectus</name>
    <dbReference type="NCBI Taxonomy" id="200917"/>
    <lineage>
        <taxon>Eukaryota</taxon>
        <taxon>Metazoa</taxon>
        <taxon>Ecdysozoa</taxon>
        <taxon>Arthropoda</taxon>
        <taxon>Hexapoda</taxon>
        <taxon>Insecta</taxon>
        <taxon>Pterygota</taxon>
        <taxon>Neoptera</taxon>
        <taxon>Endopterygota</taxon>
        <taxon>Coleoptera</taxon>
        <taxon>Polyphaga</taxon>
        <taxon>Cucujiformia</taxon>
        <taxon>Chrysomeloidea</taxon>
        <taxon>Chrysomelidae</taxon>
        <taxon>Bruchinae</taxon>
        <taxon>Bruchini</taxon>
        <taxon>Acanthoscelides</taxon>
    </lineage>
</organism>
<reference evidence="8" key="1">
    <citation type="submission" date="2022-03" db="EMBL/GenBank/DDBJ databases">
        <authorList>
            <person name="Sayadi A."/>
        </authorList>
    </citation>
    <scope>NUCLEOTIDE SEQUENCE</scope>
</reference>
<dbReference type="GO" id="GO:0016020">
    <property type="term" value="C:membrane"/>
    <property type="evidence" value="ECO:0007669"/>
    <property type="project" value="UniProtKB-SubCell"/>
</dbReference>
<protein>
    <recommendedName>
        <fullName evidence="7">G-protein coupled receptors family 3 profile domain-containing protein</fullName>
    </recommendedName>
</protein>
<evidence type="ECO:0000256" key="2">
    <source>
        <dbReference type="ARBA" id="ARBA00022692"/>
    </source>
</evidence>